<dbReference type="InterPro" id="IPR000014">
    <property type="entry name" value="PAS"/>
</dbReference>
<dbReference type="KEGG" id="pfer:IRI77_27060"/>
<dbReference type="Pfam" id="PF13426">
    <property type="entry name" value="PAS_9"/>
    <property type="match status" value="3"/>
</dbReference>
<evidence type="ECO:0000256" key="1">
    <source>
        <dbReference type="ARBA" id="ARBA00022741"/>
    </source>
</evidence>
<keyword evidence="11" id="KW-1185">Reference proteome</keyword>
<dbReference type="Gene3D" id="3.30.450.20">
    <property type="entry name" value="PAS domain"/>
    <property type="match status" value="3"/>
</dbReference>
<keyword evidence="6" id="KW-0804">Transcription</keyword>
<protein>
    <submittedName>
        <fullName evidence="10">Sigma 54-interacting transcriptional regulator</fullName>
    </submittedName>
</protein>
<dbReference type="InterPro" id="IPR002078">
    <property type="entry name" value="Sigma_54_int"/>
</dbReference>
<feature type="domain" description="PAC" evidence="9">
    <location>
        <begin position="259"/>
        <end position="311"/>
    </location>
</feature>
<dbReference type="InterPro" id="IPR025944">
    <property type="entry name" value="Sigma_54_int_dom_CS"/>
</dbReference>
<dbReference type="InterPro" id="IPR027417">
    <property type="entry name" value="P-loop_NTPase"/>
</dbReference>
<organism evidence="10 11">
    <name type="scientific">Paludibaculum fermentans</name>
    <dbReference type="NCBI Taxonomy" id="1473598"/>
    <lineage>
        <taxon>Bacteria</taxon>
        <taxon>Pseudomonadati</taxon>
        <taxon>Acidobacteriota</taxon>
        <taxon>Terriglobia</taxon>
        <taxon>Bryobacterales</taxon>
        <taxon>Bryobacteraceae</taxon>
        <taxon>Paludibaculum</taxon>
    </lineage>
</organism>
<keyword evidence="3" id="KW-0805">Transcription regulation</keyword>
<feature type="domain" description="PAS" evidence="8">
    <location>
        <begin position="66"/>
        <end position="136"/>
    </location>
</feature>
<dbReference type="InterPro" id="IPR058031">
    <property type="entry name" value="AAA_lid_NorR"/>
</dbReference>
<accession>A0A7S7SP51</accession>
<dbReference type="NCBIfam" id="TIGR00229">
    <property type="entry name" value="sensory_box"/>
    <property type="match status" value="2"/>
</dbReference>
<dbReference type="PROSITE" id="PS50045">
    <property type="entry name" value="SIGMA54_INTERACT_4"/>
    <property type="match status" value="1"/>
</dbReference>
<dbReference type="Gene3D" id="3.40.50.300">
    <property type="entry name" value="P-loop containing nucleotide triphosphate hydrolases"/>
    <property type="match status" value="1"/>
</dbReference>
<dbReference type="InterPro" id="IPR009057">
    <property type="entry name" value="Homeodomain-like_sf"/>
</dbReference>
<evidence type="ECO:0000256" key="5">
    <source>
        <dbReference type="ARBA" id="ARBA00023159"/>
    </source>
</evidence>
<dbReference type="GO" id="GO:0043565">
    <property type="term" value="F:sequence-specific DNA binding"/>
    <property type="evidence" value="ECO:0007669"/>
    <property type="project" value="InterPro"/>
</dbReference>
<dbReference type="SUPFAM" id="SSF52540">
    <property type="entry name" value="P-loop containing nucleoside triphosphate hydrolases"/>
    <property type="match status" value="1"/>
</dbReference>
<evidence type="ECO:0000259" key="7">
    <source>
        <dbReference type="PROSITE" id="PS50045"/>
    </source>
</evidence>
<evidence type="ECO:0000256" key="2">
    <source>
        <dbReference type="ARBA" id="ARBA00022840"/>
    </source>
</evidence>
<dbReference type="EMBL" id="CP063849">
    <property type="protein sequence ID" value="QOY92154.1"/>
    <property type="molecule type" value="Genomic_DNA"/>
</dbReference>
<dbReference type="InterPro" id="IPR025662">
    <property type="entry name" value="Sigma_54_int_dom_ATP-bd_1"/>
</dbReference>
<dbReference type="PROSITE" id="PS50112">
    <property type="entry name" value="PAS"/>
    <property type="match status" value="2"/>
</dbReference>
<dbReference type="SUPFAM" id="SSF55785">
    <property type="entry name" value="PYP-like sensor domain (PAS domain)"/>
    <property type="match status" value="3"/>
</dbReference>
<keyword evidence="1" id="KW-0547">Nucleotide-binding</keyword>
<name>A0A7S7SP51_PALFE</name>
<feature type="domain" description="Sigma-54 factor interaction" evidence="7">
    <location>
        <begin position="447"/>
        <end position="676"/>
    </location>
</feature>
<evidence type="ECO:0000259" key="8">
    <source>
        <dbReference type="PROSITE" id="PS50112"/>
    </source>
</evidence>
<sequence length="750" mass="82884">MSVNIGSGCRSRLPTVFEILSASTDFVSNAAIGCRDRRRKGKPTVLSTGLGSQTAGWLVENGPRELELLFRAIVYHPSAPILLTDDKGNSRDASFGVGRILGIPREQIIGHSIDEFALPAFKPKVSQLFAALPEKGELEGSLGLLGSNGTAKHVAFAAKANVLPVRHLLVLHEKAVAEAPADSEAAQADAPPPWVKDFALFLLDVDGLIVAWYAGAERIYGYPAEKVIGKHVSCVYSPDAAARGEVEDKLKRAVVEGHLGSEGWHVKSDGERFWANVIIMALRRDDGTLQGFASIVRDFSGRHEQDEKIRRNRARTRLSPLQSTIAGVVSGEFDRIPEANDTFLELVGYSREDLKSGLLQWPELTPPEFAPLDELAHEEGLRFGACTPYEKELVCKDGRRVPVLVATAVLKLSPFRWISFVQDLRERDRRESVEEEITAPTQDFGEIVGTSTALRRVQSQVEVVAPTDANVLILGETGTGKELVARAIHRISPRRNLPFVTLNCAAIPTGLLESELFGYERGAFTGALSQKIGRFEMAHRGTLFLDEVGDIPLDLQPKLLRALQEKSFERLGGTKTIPIDVRLVAATNRNLTQMMGDKLFRSDLYYRLRVFPISTPPLRDHPEDIPTLARHFTVKYAEKMGRQIDKIPSETMNLLVSYQWPGNVRELENFIERSVILSSGSSLRAPLAELQLDQAPFAGNVTLEQVEREHIIRVFRESGGVVTTTATRLGLHRTTLNAIMRKLGISRKDL</sequence>
<dbReference type="InterPro" id="IPR003593">
    <property type="entry name" value="AAA+_ATPase"/>
</dbReference>
<dbReference type="PANTHER" id="PTHR32071:SF123">
    <property type="entry name" value="DNA-BINDING TRANSCRIPTIONAL ACTIVATOR HYFR-RELATED"/>
    <property type="match status" value="1"/>
</dbReference>
<dbReference type="GO" id="GO:0005524">
    <property type="term" value="F:ATP binding"/>
    <property type="evidence" value="ECO:0007669"/>
    <property type="project" value="UniProtKB-KW"/>
</dbReference>
<dbReference type="SMART" id="SM00091">
    <property type="entry name" value="PAS"/>
    <property type="match status" value="3"/>
</dbReference>
<dbReference type="PANTHER" id="PTHR32071">
    <property type="entry name" value="TRANSCRIPTIONAL REGULATORY PROTEIN"/>
    <property type="match status" value="1"/>
</dbReference>
<dbReference type="Proteomes" id="UP000593892">
    <property type="component" value="Chromosome"/>
</dbReference>
<dbReference type="PROSITE" id="PS00675">
    <property type="entry name" value="SIGMA54_INTERACT_1"/>
    <property type="match status" value="1"/>
</dbReference>
<dbReference type="Gene3D" id="1.10.10.60">
    <property type="entry name" value="Homeodomain-like"/>
    <property type="match status" value="1"/>
</dbReference>
<dbReference type="InterPro" id="IPR035965">
    <property type="entry name" value="PAS-like_dom_sf"/>
</dbReference>
<dbReference type="SMART" id="SM00382">
    <property type="entry name" value="AAA"/>
    <property type="match status" value="1"/>
</dbReference>
<evidence type="ECO:0000256" key="3">
    <source>
        <dbReference type="ARBA" id="ARBA00023015"/>
    </source>
</evidence>
<dbReference type="PROSITE" id="PS50113">
    <property type="entry name" value="PAC"/>
    <property type="match status" value="1"/>
</dbReference>
<dbReference type="CDD" id="cd00009">
    <property type="entry name" value="AAA"/>
    <property type="match status" value="1"/>
</dbReference>
<dbReference type="FunFam" id="3.40.50.300:FF:000006">
    <property type="entry name" value="DNA-binding transcriptional regulator NtrC"/>
    <property type="match status" value="1"/>
</dbReference>
<evidence type="ECO:0000256" key="6">
    <source>
        <dbReference type="ARBA" id="ARBA00023163"/>
    </source>
</evidence>
<dbReference type="Pfam" id="PF02954">
    <property type="entry name" value="HTH_8"/>
    <property type="match status" value="1"/>
</dbReference>
<gene>
    <name evidence="10" type="ORF">IRI77_27060</name>
</gene>
<dbReference type="InterPro" id="IPR002197">
    <property type="entry name" value="HTH_Fis"/>
</dbReference>
<keyword evidence="2" id="KW-0067">ATP-binding</keyword>
<evidence type="ECO:0000259" key="9">
    <source>
        <dbReference type="PROSITE" id="PS50113"/>
    </source>
</evidence>
<dbReference type="PROSITE" id="PS00688">
    <property type="entry name" value="SIGMA54_INTERACT_3"/>
    <property type="match status" value="1"/>
</dbReference>
<dbReference type="AlphaFoldDB" id="A0A7S7SP51"/>
<dbReference type="Pfam" id="PF00158">
    <property type="entry name" value="Sigma54_activat"/>
    <property type="match status" value="1"/>
</dbReference>
<proteinExistence type="predicted"/>
<dbReference type="SUPFAM" id="SSF46689">
    <property type="entry name" value="Homeodomain-like"/>
    <property type="match status" value="1"/>
</dbReference>
<feature type="domain" description="PAS" evidence="8">
    <location>
        <begin position="200"/>
        <end position="257"/>
    </location>
</feature>
<evidence type="ECO:0000313" key="10">
    <source>
        <dbReference type="EMBL" id="QOY92154.1"/>
    </source>
</evidence>
<keyword evidence="4" id="KW-0238">DNA-binding</keyword>
<reference evidence="10 11" key="1">
    <citation type="submission" date="2020-10" db="EMBL/GenBank/DDBJ databases">
        <title>Complete genome sequence of Paludibaculum fermentans P105T, a facultatively anaerobic acidobacterium capable of dissimilatory Fe(III) reduction.</title>
        <authorList>
            <person name="Dedysh S.N."/>
            <person name="Beletsky A.V."/>
            <person name="Kulichevskaya I.S."/>
            <person name="Mardanov A.V."/>
            <person name="Ravin N.V."/>
        </authorList>
    </citation>
    <scope>NUCLEOTIDE SEQUENCE [LARGE SCALE GENOMIC DNA]</scope>
    <source>
        <strain evidence="10 11">P105</strain>
    </source>
</reference>
<dbReference type="FunFam" id="1.10.8.60:FF:000014">
    <property type="entry name" value="DNA-binding transcriptional regulator NtrC"/>
    <property type="match status" value="1"/>
</dbReference>
<dbReference type="Gene3D" id="1.10.8.60">
    <property type="match status" value="1"/>
</dbReference>
<dbReference type="Pfam" id="PF25601">
    <property type="entry name" value="AAA_lid_14"/>
    <property type="match status" value="1"/>
</dbReference>
<evidence type="ECO:0000313" key="11">
    <source>
        <dbReference type="Proteomes" id="UP000593892"/>
    </source>
</evidence>
<dbReference type="GO" id="GO:0006355">
    <property type="term" value="P:regulation of DNA-templated transcription"/>
    <property type="evidence" value="ECO:0007669"/>
    <property type="project" value="InterPro"/>
</dbReference>
<evidence type="ECO:0000256" key="4">
    <source>
        <dbReference type="ARBA" id="ARBA00023125"/>
    </source>
</evidence>
<dbReference type="InterPro" id="IPR000700">
    <property type="entry name" value="PAS-assoc_C"/>
</dbReference>
<dbReference type="CDD" id="cd00130">
    <property type="entry name" value="PAS"/>
    <property type="match status" value="2"/>
</dbReference>
<keyword evidence="5" id="KW-0010">Activator</keyword>